<sequence length="160" mass="18057">MADKYVLRVTAGPDYDLARHVEVPVNSPDPVRVTSPHIDVDLNVRVQNYRGLPRGAPATSPYFAHEPHASRDDQYSIALRFTLKDPRRTGRTRGAQKRGGEGRVGPRPPVRQRPRPPHPRQAAPRLRDRPAHRALVDRPGPRRRPLRRPSAPVRARAVVL</sequence>
<proteinExistence type="predicted"/>
<accession>A0ABR3V486</accession>
<reference evidence="2 3" key="1">
    <citation type="journal article" date="2024" name="Commun. Biol.">
        <title>Comparative genomic analysis of thermophilic fungi reveals convergent evolutionary adaptations and gene losses.</title>
        <authorList>
            <person name="Steindorff A.S."/>
            <person name="Aguilar-Pontes M.V."/>
            <person name="Robinson A.J."/>
            <person name="Andreopoulos B."/>
            <person name="LaButti K."/>
            <person name="Kuo A."/>
            <person name="Mondo S."/>
            <person name="Riley R."/>
            <person name="Otillar R."/>
            <person name="Haridas S."/>
            <person name="Lipzen A."/>
            <person name="Grimwood J."/>
            <person name="Schmutz J."/>
            <person name="Clum A."/>
            <person name="Reid I.D."/>
            <person name="Moisan M.C."/>
            <person name="Butler G."/>
            <person name="Nguyen T.T.M."/>
            <person name="Dewar K."/>
            <person name="Conant G."/>
            <person name="Drula E."/>
            <person name="Henrissat B."/>
            <person name="Hansel C."/>
            <person name="Singer S."/>
            <person name="Hutchinson M.I."/>
            <person name="de Vries R.P."/>
            <person name="Natvig D.O."/>
            <person name="Powell A.J."/>
            <person name="Tsang A."/>
            <person name="Grigoriev I.V."/>
        </authorList>
    </citation>
    <scope>NUCLEOTIDE SEQUENCE [LARGE SCALE GENOMIC DNA]</scope>
    <source>
        <strain evidence="2 3">ATCC 24622</strain>
    </source>
</reference>
<protein>
    <submittedName>
        <fullName evidence="2">Uncharacterized protein</fullName>
    </submittedName>
</protein>
<dbReference type="EMBL" id="JAZHXJ010002821">
    <property type="protein sequence ID" value="KAL1836526.1"/>
    <property type="molecule type" value="Genomic_DNA"/>
</dbReference>
<feature type="region of interest" description="Disordered" evidence="1">
    <location>
        <begin position="81"/>
        <end position="160"/>
    </location>
</feature>
<gene>
    <name evidence="2" type="ORF">VTK73DRAFT_5036</name>
</gene>
<feature type="region of interest" description="Disordered" evidence="1">
    <location>
        <begin position="51"/>
        <end position="70"/>
    </location>
</feature>
<evidence type="ECO:0000256" key="1">
    <source>
        <dbReference type="SAM" id="MobiDB-lite"/>
    </source>
</evidence>
<comment type="caution">
    <text evidence="2">The sequence shown here is derived from an EMBL/GenBank/DDBJ whole genome shotgun (WGS) entry which is preliminary data.</text>
</comment>
<feature type="compositionally biased region" description="Basic and acidic residues" evidence="1">
    <location>
        <begin position="125"/>
        <end position="140"/>
    </location>
</feature>
<organism evidence="2 3">
    <name type="scientific">Phialemonium thermophilum</name>
    <dbReference type="NCBI Taxonomy" id="223376"/>
    <lineage>
        <taxon>Eukaryota</taxon>
        <taxon>Fungi</taxon>
        <taxon>Dikarya</taxon>
        <taxon>Ascomycota</taxon>
        <taxon>Pezizomycotina</taxon>
        <taxon>Sordariomycetes</taxon>
        <taxon>Sordariomycetidae</taxon>
        <taxon>Cephalothecales</taxon>
        <taxon>Cephalothecaceae</taxon>
        <taxon>Phialemonium</taxon>
    </lineage>
</organism>
<evidence type="ECO:0000313" key="3">
    <source>
        <dbReference type="Proteomes" id="UP001586593"/>
    </source>
</evidence>
<dbReference type="PANTHER" id="PTHR34826:SF2">
    <property type="entry name" value="UPF0590 PROTEIN C409.17C"/>
    <property type="match status" value="1"/>
</dbReference>
<dbReference type="Proteomes" id="UP001586593">
    <property type="component" value="Unassembled WGS sequence"/>
</dbReference>
<feature type="compositionally biased region" description="Low complexity" evidence="1">
    <location>
        <begin position="148"/>
        <end position="160"/>
    </location>
</feature>
<name>A0ABR3V486_9PEZI</name>
<evidence type="ECO:0000313" key="2">
    <source>
        <dbReference type="EMBL" id="KAL1836526.1"/>
    </source>
</evidence>
<keyword evidence="3" id="KW-1185">Reference proteome</keyword>
<dbReference type="PANTHER" id="PTHR34826">
    <property type="entry name" value="UPF0590 PROTEIN C409.17C"/>
    <property type="match status" value="1"/>
</dbReference>